<dbReference type="WBParaSite" id="SSTP_0000253800.1">
    <property type="protein sequence ID" value="SSTP_0000253800.1"/>
    <property type="gene ID" value="SSTP_0000253800"/>
</dbReference>
<proteinExistence type="predicted"/>
<evidence type="ECO:0000313" key="1">
    <source>
        <dbReference type="WBParaSite" id="SSTP_0000253800.1"/>
    </source>
</evidence>
<organism evidence="1">
    <name type="scientific">Strongyloides stercoralis</name>
    <name type="common">Threadworm</name>
    <dbReference type="NCBI Taxonomy" id="6248"/>
    <lineage>
        <taxon>Eukaryota</taxon>
        <taxon>Metazoa</taxon>
        <taxon>Ecdysozoa</taxon>
        <taxon>Nematoda</taxon>
        <taxon>Chromadorea</taxon>
        <taxon>Rhabditida</taxon>
        <taxon>Tylenchina</taxon>
        <taxon>Panagrolaimomorpha</taxon>
        <taxon>Strongyloidoidea</taxon>
        <taxon>Strongyloididae</taxon>
        <taxon>Strongyloides</taxon>
    </lineage>
</organism>
<dbReference type="AlphaFoldDB" id="A0A0K0DZ73"/>
<sequence>KFLINLEEITMKHFNYKLMSFMESKEN</sequence>
<name>A0A0K0DZ73_STRER</name>
<reference evidence="1" key="1">
    <citation type="submission" date="2015-08" db="UniProtKB">
        <authorList>
            <consortium name="WormBaseParasite"/>
        </authorList>
    </citation>
    <scope>IDENTIFICATION</scope>
</reference>
<accession>A0A0K0DZ73</accession>
<protein>
    <submittedName>
        <fullName evidence="1">MarR family transcriptional regulator</fullName>
    </submittedName>
</protein>